<evidence type="ECO:0000256" key="2">
    <source>
        <dbReference type="ARBA" id="ARBA00010596"/>
    </source>
</evidence>
<keyword evidence="4 6" id="KW-1133">Transmembrane helix</keyword>
<evidence type="ECO:0000256" key="5">
    <source>
        <dbReference type="ARBA" id="ARBA00023136"/>
    </source>
</evidence>
<evidence type="ECO:0000256" key="6">
    <source>
        <dbReference type="RuleBase" id="RU361264"/>
    </source>
</evidence>
<comment type="similarity">
    <text evidence="2 6">Belongs to the YIP1 family.</text>
</comment>
<feature type="transmembrane region" description="Helical" evidence="6">
    <location>
        <begin position="134"/>
        <end position="158"/>
    </location>
</feature>
<evidence type="ECO:0000256" key="1">
    <source>
        <dbReference type="ARBA" id="ARBA00004141"/>
    </source>
</evidence>
<reference evidence="8 9" key="1">
    <citation type="submission" date="2011-07" db="EMBL/GenBank/DDBJ databases">
        <authorList>
            <person name="Coyne R."/>
            <person name="Brami D."/>
            <person name="Johnson J."/>
            <person name="Hostetler J."/>
            <person name="Hannick L."/>
            <person name="Clark T."/>
            <person name="Cassidy-Hanley D."/>
            <person name="Inman J."/>
        </authorList>
    </citation>
    <scope>NUCLEOTIDE SEQUENCE [LARGE SCALE GENOMIC DNA]</scope>
    <source>
        <strain evidence="8 9">G5</strain>
    </source>
</reference>
<dbReference type="AlphaFoldDB" id="G0QXD8"/>
<feature type="transmembrane region" description="Helical" evidence="6">
    <location>
        <begin position="104"/>
        <end position="122"/>
    </location>
</feature>
<keyword evidence="5 6" id="KW-0472">Membrane</keyword>
<dbReference type="Pfam" id="PF04893">
    <property type="entry name" value="Yip1"/>
    <property type="match status" value="1"/>
</dbReference>
<dbReference type="Proteomes" id="UP000008983">
    <property type="component" value="Unassembled WGS sequence"/>
</dbReference>
<sequence>MIQEDNISNNQQDFNYNIALENDQPKAISNQQKANLISTIDEPIKETIMRDLRMIALKLKYVILPRNDQDKIKQLRNWDLWGPLVLCLALAITLCIKTEERSEYVFVTIFVVIWIGAGFVTLNTKLLGGKISFFQSVCILGYCVFPINISSFISLFLFKEYIALFIIKVILLIASFIWATRASIPFMVALVSEEKKLLAVYPVCLYYLFLSWFALVA</sequence>
<proteinExistence type="inferred from homology"/>
<dbReference type="InterPro" id="IPR045231">
    <property type="entry name" value="Yip1/4-like"/>
</dbReference>
<dbReference type="GO" id="GO:0006888">
    <property type="term" value="P:endoplasmic reticulum to Golgi vesicle-mediated transport"/>
    <property type="evidence" value="ECO:0007669"/>
    <property type="project" value="InterPro"/>
</dbReference>
<organism evidence="8 9">
    <name type="scientific">Ichthyophthirius multifiliis</name>
    <name type="common">White spot disease agent</name>
    <name type="synonym">Ich</name>
    <dbReference type="NCBI Taxonomy" id="5932"/>
    <lineage>
        <taxon>Eukaryota</taxon>
        <taxon>Sar</taxon>
        <taxon>Alveolata</taxon>
        <taxon>Ciliophora</taxon>
        <taxon>Intramacronucleata</taxon>
        <taxon>Oligohymenophorea</taxon>
        <taxon>Hymenostomatida</taxon>
        <taxon>Ophryoglenina</taxon>
        <taxon>Ichthyophthirius</taxon>
    </lineage>
</organism>
<gene>
    <name evidence="8" type="ORF">IMG5_141590</name>
</gene>
<feature type="transmembrane region" description="Helical" evidence="6">
    <location>
        <begin position="80"/>
        <end position="97"/>
    </location>
</feature>
<dbReference type="PANTHER" id="PTHR21236">
    <property type="entry name" value="GOLGI MEMBRANE PROTEIN YIP1"/>
    <property type="match status" value="1"/>
</dbReference>
<dbReference type="OrthoDB" id="411251at2759"/>
<dbReference type="eggNOG" id="KOG2946">
    <property type="taxonomic scope" value="Eukaryota"/>
</dbReference>
<dbReference type="GeneID" id="14906232"/>
<dbReference type="InterPro" id="IPR006977">
    <property type="entry name" value="Yip1_dom"/>
</dbReference>
<protein>
    <recommendedName>
        <fullName evidence="6">Protein YIPF</fullName>
    </recommendedName>
</protein>
<name>G0QXD8_ICHMU</name>
<feature type="transmembrane region" description="Helical" evidence="6">
    <location>
        <begin position="197"/>
        <end position="216"/>
    </location>
</feature>
<dbReference type="STRING" id="857967.G0QXD8"/>
<keyword evidence="9" id="KW-1185">Reference proteome</keyword>
<dbReference type="InParanoid" id="G0QXD8"/>
<evidence type="ECO:0000313" key="8">
    <source>
        <dbReference type="EMBL" id="EGR30118.1"/>
    </source>
</evidence>
<comment type="subcellular location">
    <subcellularLocation>
        <location evidence="6">Golgi apparatus membrane</location>
        <topology evidence="6">Multi-pass membrane protein</topology>
    </subcellularLocation>
    <subcellularLocation>
        <location evidence="1">Membrane</location>
        <topology evidence="1">Multi-pass membrane protein</topology>
    </subcellularLocation>
</comment>
<dbReference type="PANTHER" id="PTHR21236:SF1">
    <property type="entry name" value="PROTEIN YIPF6"/>
    <property type="match status" value="1"/>
</dbReference>
<feature type="domain" description="Yip1" evidence="7">
    <location>
        <begin position="71"/>
        <end position="212"/>
    </location>
</feature>
<evidence type="ECO:0000256" key="3">
    <source>
        <dbReference type="ARBA" id="ARBA00022692"/>
    </source>
</evidence>
<dbReference type="FunCoup" id="G0QXD8">
    <property type="interactions" value="110"/>
</dbReference>
<dbReference type="EMBL" id="GL984062">
    <property type="protein sequence ID" value="EGR30118.1"/>
    <property type="molecule type" value="Genomic_DNA"/>
</dbReference>
<evidence type="ECO:0000259" key="7">
    <source>
        <dbReference type="Pfam" id="PF04893"/>
    </source>
</evidence>
<evidence type="ECO:0000256" key="4">
    <source>
        <dbReference type="ARBA" id="ARBA00022989"/>
    </source>
</evidence>
<dbReference type="GO" id="GO:0000139">
    <property type="term" value="C:Golgi membrane"/>
    <property type="evidence" value="ECO:0007669"/>
    <property type="project" value="UniProtKB-SubCell"/>
</dbReference>
<evidence type="ECO:0000313" key="9">
    <source>
        <dbReference type="Proteomes" id="UP000008983"/>
    </source>
</evidence>
<dbReference type="GO" id="GO:0005802">
    <property type="term" value="C:trans-Golgi network"/>
    <property type="evidence" value="ECO:0007669"/>
    <property type="project" value="TreeGrafter"/>
</dbReference>
<dbReference type="OMA" id="FVAMMMA"/>
<keyword evidence="3 6" id="KW-0812">Transmembrane</keyword>
<feature type="transmembrane region" description="Helical" evidence="6">
    <location>
        <begin position="165"/>
        <end position="191"/>
    </location>
</feature>
<accession>G0QXD8</accession>
<dbReference type="RefSeq" id="XP_004031354.1">
    <property type="nucleotide sequence ID" value="XM_004031306.1"/>
</dbReference>